<sequence>MADLRHEKDHKVSVETRAVELVTILLTSCTPCFLTYYQLRLPDKTHASNGKPIYRSGAFDRAVSYFCCDTKIEFDTLYPVYLPDDNRVRHCLRSSM</sequence>
<name>A0A8J5IWK3_9STRA</name>
<reference evidence="1" key="1">
    <citation type="submission" date="2021-01" db="EMBL/GenBank/DDBJ databases">
        <title>Phytophthora aleatoria, a newly-described species from Pinus radiata is distinct from Phytophthora cactorum isolates based on comparative genomics.</title>
        <authorList>
            <person name="Mcdougal R."/>
            <person name="Panda P."/>
            <person name="Williams N."/>
            <person name="Studholme D.J."/>
        </authorList>
    </citation>
    <scope>NUCLEOTIDE SEQUENCE</scope>
    <source>
        <strain evidence="1">NZFS 4037</strain>
    </source>
</reference>
<keyword evidence="2" id="KW-1185">Reference proteome</keyword>
<dbReference type="Proteomes" id="UP000709295">
    <property type="component" value="Unassembled WGS sequence"/>
</dbReference>
<evidence type="ECO:0000313" key="2">
    <source>
        <dbReference type="Proteomes" id="UP000709295"/>
    </source>
</evidence>
<comment type="caution">
    <text evidence="1">The sequence shown here is derived from an EMBL/GenBank/DDBJ whole genome shotgun (WGS) entry which is preliminary data.</text>
</comment>
<organism evidence="1 2">
    <name type="scientific">Phytophthora aleatoria</name>
    <dbReference type="NCBI Taxonomy" id="2496075"/>
    <lineage>
        <taxon>Eukaryota</taxon>
        <taxon>Sar</taxon>
        <taxon>Stramenopiles</taxon>
        <taxon>Oomycota</taxon>
        <taxon>Peronosporomycetes</taxon>
        <taxon>Peronosporales</taxon>
        <taxon>Peronosporaceae</taxon>
        <taxon>Phytophthora</taxon>
    </lineage>
</organism>
<accession>A0A8J5IWK3</accession>
<proteinExistence type="predicted"/>
<protein>
    <submittedName>
        <fullName evidence="1">Uncharacterized protein</fullName>
    </submittedName>
</protein>
<evidence type="ECO:0000313" key="1">
    <source>
        <dbReference type="EMBL" id="KAG6942630.1"/>
    </source>
</evidence>
<dbReference type="EMBL" id="JAENGY010003024">
    <property type="protein sequence ID" value="KAG6942630.1"/>
    <property type="molecule type" value="Genomic_DNA"/>
</dbReference>
<dbReference type="AlphaFoldDB" id="A0A8J5IWK3"/>
<gene>
    <name evidence="1" type="ORF">JG688_00018019</name>
</gene>